<dbReference type="RefSeq" id="WP_183417448.1">
    <property type="nucleotide sequence ID" value="NZ_JACHXA010000009.1"/>
</dbReference>
<dbReference type="GO" id="GO:0046872">
    <property type="term" value="F:metal ion binding"/>
    <property type="evidence" value="ECO:0007669"/>
    <property type="project" value="UniProtKB-KW"/>
</dbReference>
<gene>
    <name evidence="5" type="ORF">FHR98_002930</name>
</gene>
<proteinExistence type="inferred from homology"/>
<evidence type="ECO:0000256" key="2">
    <source>
        <dbReference type="ARBA" id="ARBA00006171"/>
    </source>
</evidence>
<name>A0A839SVW0_9PROT</name>
<protein>
    <submittedName>
        <fullName evidence="5">HAD superfamily hydrolase (TIGR01509 family)</fullName>
    </submittedName>
</protein>
<comment type="cofactor">
    <cofactor evidence="1">
        <name>Mg(2+)</name>
        <dbReference type="ChEBI" id="CHEBI:18420"/>
    </cofactor>
</comment>
<dbReference type="CDD" id="cd07526">
    <property type="entry name" value="HAD_BPGM_like"/>
    <property type="match status" value="1"/>
</dbReference>
<organism evidence="5 6">
    <name type="scientific">Limibacillus halophilus</name>
    <dbReference type="NCBI Taxonomy" id="1579333"/>
    <lineage>
        <taxon>Bacteria</taxon>
        <taxon>Pseudomonadati</taxon>
        <taxon>Pseudomonadota</taxon>
        <taxon>Alphaproteobacteria</taxon>
        <taxon>Rhodospirillales</taxon>
        <taxon>Rhodovibrionaceae</taxon>
        <taxon>Limibacillus</taxon>
    </lineage>
</organism>
<keyword evidence="4" id="KW-0460">Magnesium</keyword>
<dbReference type="SFLD" id="SFLDS00003">
    <property type="entry name" value="Haloacid_Dehalogenase"/>
    <property type="match status" value="1"/>
</dbReference>
<comment type="similarity">
    <text evidence="2">Belongs to the HAD-like hydrolase superfamily. CbbY/CbbZ/Gph/YieH family.</text>
</comment>
<evidence type="ECO:0000256" key="4">
    <source>
        <dbReference type="ARBA" id="ARBA00022842"/>
    </source>
</evidence>
<dbReference type="Gene3D" id="3.40.50.1000">
    <property type="entry name" value="HAD superfamily/HAD-like"/>
    <property type="match status" value="1"/>
</dbReference>
<dbReference type="AlphaFoldDB" id="A0A839SVW0"/>
<dbReference type="InterPro" id="IPR023214">
    <property type="entry name" value="HAD_sf"/>
</dbReference>
<keyword evidence="6" id="KW-1185">Reference proteome</keyword>
<dbReference type="Gene3D" id="1.10.150.240">
    <property type="entry name" value="Putative phosphatase, domain 2"/>
    <property type="match status" value="1"/>
</dbReference>
<dbReference type="InterPro" id="IPR051600">
    <property type="entry name" value="Beta-PGM-like"/>
</dbReference>
<dbReference type="PANTHER" id="PTHR46193">
    <property type="entry name" value="6-PHOSPHOGLUCONATE PHOSPHATASE"/>
    <property type="match status" value="1"/>
</dbReference>
<dbReference type="InterPro" id="IPR006439">
    <property type="entry name" value="HAD-SF_hydro_IA"/>
</dbReference>
<reference evidence="5 6" key="1">
    <citation type="submission" date="2020-08" db="EMBL/GenBank/DDBJ databases">
        <title>Genomic Encyclopedia of Type Strains, Phase III (KMG-III): the genomes of soil and plant-associated and newly described type strains.</title>
        <authorList>
            <person name="Whitman W."/>
        </authorList>
    </citation>
    <scope>NUCLEOTIDE SEQUENCE [LARGE SCALE GENOMIC DNA]</scope>
    <source>
        <strain evidence="5 6">CECT 8803</strain>
    </source>
</reference>
<dbReference type="InterPro" id="IPR041492">
    <property type="entry name" value="HAD_2"/>
</dbReference>
<dbReference type="PANTHER" id="PTHR46193:SF10">
    <property type="entry name" value="6-PHOSPHOGLUCONATE PHOSPHATASE"/>
    <property type="match status" value="1"/>
</dbReference>
<evidence type="ECO:0000256" key="1">
    <source>
        <dbReference type="ARBA" id="ARBA00001946"/>
    </source>
</evidence>
<dbReference type="EMBL" id="JACHXA010000009">
    <property type="protein sequence ID" value="MBB3066622.1"/>
    <property type="molecule type" value="Genomic_DNA"/>
</dbReference>
<dbReference type="NCBIfam" id="TIGR01509">
    <property type="entry name" value="HAD-SF-IA-v3"/>
    <property type="match status" value="1"/>
</dbReference>
<dbReference type="InterPro" id="IPR036412">
    <property type="entry name" value="HAD-like_sf"/>
</dbReference>
<keyword evidence="5" id="KW-0378">Hydrolase</keyword>
<dbReference type="Pfam" id="PF13419">
    <property type="entry name" value="HAD_2"/>
    <property type="match status" value="1"/>
</dbReference>
<comment type="caution">
    <text evidence="5">The sequence shown here is derived from an EMBL/GenBank/DDBJ whole genome shotgun (WGS) entry which is preliminary data.</text>
</comment>
<accession>A0A839SVW0</accession>
<evidence type="ECO:0000313" key="5">
    <source>
        <dbReference type="EMBL" id="MBB3066622.1"/>
    </source>
</evidence>
<sequence length="229" mass="24928">MVHGVPSPGLLIFDCDGVLIDSETLACQAIADELAGWGLRYEGAEVAKRFAGYTDRQIADQVTQETRVSLPKDFPLRVQNRALEAFETSLKTPPGIHELLRSDQRPRCVASNSGRNRLRRALEIVDLLDFFGGRSLFSAEQVPQPKPAPDLHLLAAGMFGFAPENCLVIEDSGTGVQAARNAGMQVVGFLGATHLDRSERTAQAQHLSSLGAVAIFNDFTSLGDWLRQL</sequence>
<dbReference type="SFLD" id="SFLDG01129">
    <property type="entry name" value="C1.5:_HAD__Beta-PGM__Phosphata"/>
    <property type="match status" value="1"/>
</dbReference>
<evidence type="ECO:0000313" key="6">
    <source>
        <dbReference type="Proteomes" id="UP000581135"/>
    </source>
</evidence>
<dbReference type="InterPro" id="IPR023198">
    <property type="entry name" value="PGP-like_dom2"/>
</dbReference>
<evidence type="ECO:0000256" key="3">
    <source>
        <dbReference type="ARBA" id="ARBA00022723"/>
    </source>
</evidence>
<dbReference type="GO" id="GO:0016787">
    <property type="term" value="F:hydrolase activity"/>
    <property type="evidence" value="ECO:0007669"/>
    <property type="project" value="UniProtKB-KW"/>
</dbReference>
<keyword evidence="3" id="KW-0479">Metal-binding</keyword>
<dbReference type="Proteomes" id="UP000581135">
    <property type="component" value="Unassembled WGS sequence"/>
</dbReference>
<dbReference type="SUPFAM" id="SSF56784">
    <property type="entry name" value="HAD-like"/>
    <property type="match status" value="1"/>
</dbReference>